<dbReference type="Pfam" id="PF24827">
    <property type="entry name" value="AstE_AspA_cat"/>
    <property type="match status" value="1"/>
</dbReference>
<evidence type="ECO:0000313" key="7">
    <source>
        <dbReference type="Proteomes" id="UP000034883"/>
    </source>
</evidence>
<dbReference type="PANTHER" id="PTHR15162">
    <property type="entry name" value="ASPARTOACYLASE"/>
    <property type="match status" value="1"/>
</dbReference>
<dbReference type="GO" id="GO:0046872">
    <property type="term" value="F:metal ion binding"/>
    <property type="evidence" value="ECO:0007669"/>
    <property type="project" value="UniProtKB-KW"/>
</dbReference>
<dbReference type="InterPro" id="IPR050178">
    <property type="entry name" value="AspA/AstE_fam"/>
</dbReference>
<comment type="cofactor">
    <cofactor evidence="1">
        <name>Zn(2+)</name>
        <dbReference type="ChEBI" id="CHEBI:29105"/>
    </cofactor>
</comment>
<keyword evidence="7" id="KW-1185">Reference proteome</keyword>
<evidence type="ECO:0000256" key="4">
    <source>
        <dbReference type="ARBA" id="ARBA00022833"/>
    </source>
</evidence>
<evidence type="ECO:0000256" key="2">
    <source>
        <dbReference type="ARBA" id="ARBA00022723"/>
    </source>
</evidence>
<dbReference type="GO" id="GO:0005829">
    <property type="term" value="C:cytosol"/>
    <property type="evidence" value="ECO:0007669"/>
    <property type="project" value="TreeGrafter"/>
</dbReference>
<keyword evidence="3" id="KW-0378">Hydrolase</keyword>
<dbReference type="SUPFAM" id="SSF53187">
    <property type="entry name" value="Zn-dependent exopeptidases"/>
    <property type="match status" value="1"/>
</dbReference>
<name>A0A0F6YH29_9BACT</name>
<dbReference type="OrthoDB" id="1523003at2"/>
<dbReference type="AlphaFoldDB" id="A0A0F6YH29"/>
<dbReference type="STRING" id="927083.DB32_000731"/>
<dbReference type="InterPro" id="IPR055438">
    <property type="entry name" value="AstE_AspA_cat"/>
</dbReference>
<keyword evidence="2" id="KW-0479">Metal-binding</keyword>
<dbReference type="Gene3D" id="3.40.630.10">
    <property type="entry name" value="Zn peptidases"/>
    <property type="match status" value="1"/>
</dbReference>
<accession>A0A0F6YH29</accession>
<dbReference type="RefSeq" id="WP_053231026.1">
    <property type="nucleotide sequence ID" value="NZ_CP011125.1"/>
</dbReference>
<gene>
    <name evidence="6" type="ORF">DB32_000731</name>
</gene>
<dbReference type="EMBL" id="CP011125">
    <property type="protein sequence ID" value="AKF03582.1"/>
    <property type="molecule type" value="Genomic_DNA"/>
</dbReference>
<protein>
    <submittedName>
        <fullName evidence="6">Succinylglutamate desuccinylase</fullName>
    </submittedName>
</protein>
<dbReference type="GO" id="GO:0016788">
    <property type="term" value="F:hydrolase activity, acting on ester bonds"/>
    <property type="evidence" value="ECO:0007669"/>
    <property type="project" value="InterPro"/>
</dbReference>
<sequence length="388" mass="43260">MDTPRAHSTTAPLAAREVGRLRGANAGPTLICVGGIHGNEPAGTIASRRVLDRLEGSSHAIRGELVAFAGNLASLRLRRRFQAKDLNRLWTPARVRELRARPDRSADDPEDLEQHELLEVIEAAILRARGPVYFMDLHTTSAAGIPFVLFGDTLPQRAFARAFPLPIVLGLEEQVDGVMSEYFTHHGCITLTIEGGQHDDPASIDNLEAAIWVALETSRMIASDGFARERERSHALLHSRRGHLPRVLEVIERHAITPADEFVMTPGFANLERVRRGQLLARDRRGEIRARSDGMVILPLYQGLGDDGFFWGREVSEARLVASELLRRARLDRALPLLPGVRRDPTHRDRLIVDTRIARAYPLDVFHAFGYRRIRQCGAELTVGRQPG</sequence>
<dbReference type="PANTHER" id="PTHR15162:SF7">
    <property type="entry name" value="SUCCINYLGLUTAMATE DESUCCINYLASE"/>
    <property type="match status" value="1"/>
</dbReference>
<dbReference type="KEGG" id="samy:DB32_000731"/>
<evidence type="ECO:0000256" key="3">
    <source>
        <dbReference type="ARBA" id="ARBA00022801"/>
    </source>
</evidence>
<evidence type="ECO:0000313" key="6">
    <source>
        <dbReference type="EMBL" id="AKF03582.1"/>
    </source>
</evidence>
<proteinExistence type="predicted"/>
<organism evidence="6 7">
    <name type="scientific">Sandaracinus amylolyticus</name>
    <dbReference type="NCBI Taxonomy" id="927083"/>
    <lineage>
        <taxon>Bacteria</taxon>
        <taxon>Pseudomonadati</taxon>
        <taxon>Myxococcota</taxon>
        <taxon>Polyangia</taxon>
        <taxon>Polyangiales</taxon>
        <taxon>Sandaracinaceae</taxon>
        <taxon>Sandaracinus</taxon>
    </lineage>
</organism>
<evidence type="ECO:0000256" key="1">
    <source>
        <dbReference type="ARBA" id="ARBA00001947"/>
    </source>
</evidence>
<feature type="domain" description="Succinylglutamate desuccinylase/Aspartoacylase catalytic" evidence="5">
    <location>
        <begin position="26"/>
        <end position="198"/>
    </location>
</feature>
<dbReference type="Proteomes" id="UP000034883">
    <property type="component" value="Chromosome"/>
</dbReference>
<evidence type="ECO:0000259" key="5">
    <source>
        <dbReference type="Pfam" id="PF24827"/>
    </source>
</evidence>
<reference evidence="6 7" key="1">
    <citation type="submission" date="2015-03" db="EMBL/GenBank/DDBJ databases">
        <title>Genome assembly of Sandaracinus amylolyticus DSM 53668.</title>
        <authorList>
            <person name="Sharma G."/>
            <person name="Subramanian S."/>
        </authorList>
    </citation>
    <scope>NUCLEOTIDE SEQUENCE [LARGE SCALE GENOMIC DNA]</scope>
    <source>
        <strain evidence="6 7">DSM 53668</strain>
    </source>
</reference>
<keyword evidence="4" id="KW-0862">Zinc</keyword>